<evidence type="ECO:0000313" key="2">
    <source>
        <dbReference type="EMBL" id="QHL90678.1"/>
    </source>
</evidence>
<keyword evidence="1" id="KW-0472">Membrane</keyword>
<keyword evidence="3" id="KW-1185">Reference proteome</keyword>
<organism evidence="2 3">
    <name type="scientific">Sphingomonas changnyeongensis</name>
    <dbReference type="NCBI Taxonomy" id="2698679"/>
    <lineage>
        <taxon>Bacteria</taxon>
        <taxon>Pseudomonadati</taxon>
        <taxon>Pseudomonadota</taxon>
        <taxon>Alphaproteobacteria</taxon>
        <taxon>Sphingomonadales</taxon>
        <taxon>Sphingomonadaceae</taxon>
        <taxon>Sphingomonas</taxon>
    </lineage>
</organism>
<dbReference type="AlphaFoldDB" id="A0A7Z2NVP7"/>
<feature type="transmembrane region" description="Helical" evidence="1">
    <location>
        <begin position="6"/>
        <end position="28"/>
    </location>
</feature>
<accession>A0A7Z2NVP7</accession>
<name>A0A7Z2NVP7_9SPHN</name>
<dbReference type="Proteomes" id="UP000464468">
    <property type="component" value="Chromosome"/>
</dbReference>
<dbReference type="RefSeq" id="WP_160592605.1">
    <property type="nucleotide sequence ID" value="NZ_CP047895.1"/>
</dbReference>
<protein>
    <submittedName>
        <fullName evidence="2">Uncharacterized protein</fullName>
    </submittedName>
</protein>
<sequence length="97" mass="10605">MTLRDLVQIGAALSGLTPIILVTGLWWLGHRLAAAEARIEAIERHRQASPLPSELSKDIGKVAERVRGLETGLDALQRMVGTLNDYLHTVLEKGLGR</sequence>
<gene>
    <name evidence="2" type="ORF">GVO57_07325</name>
</gene>
<dbReference type="EMBL" id="CP047895">
    <property type="protein sequence ID" value="QHL90678.1"/>
    <property type="molecule type" value="Genomic_DNA"/>
</dbReference>
<proteinExistence type="predicted"/>
<keyword evidence="1" id="KW-1133">Transmembrane helix</keyword>
<reference evidence="2 3" key="1">
    <citation type="submission" date="2020-01" db="EMBL/GenBank/DDBJ databases">
        <title>Sphingomonas sp. C33 whole genome sequece.</title>
        <authorList>
            <person name="Park C."/>
        </authorList>
    </citation>
    <scope>NUCLEOTIDE SEQUENCE [LARGE SCALE GENOMIC DNA]</scope>
    <source>
        <strain evidence="2 3">C33</strain>
    </source>
</reference>
<evidence type="ECO:0000313" key="3">
    <source>
        <dbReference type="Proteomes" id="UP000464468"/>
    </source>
</evidence>
<evidence type="ECO:0000256" key="1">
    <source>
        <dbReference type="SAM" id="Phobius"/>
    </source>
</evidence>
<dbReference type="KEGG" id="schy:GVO57_07325"/>
<keyword evidence="1" id="KW-0812">Transmembrane</keyword>